<dbReference type="Proteomes" id="UP001549031">
    <property type="component" value="Unassembled WGS sequence"/>
</dbReference>
<dbReference type="Pfam" id="PF01018">
    <property type="entry name" value="GTP1_OBG"/>
    <property type="match status" value="1"/>
</dbReference>
<dbReference type="EC" id="3.6.5.-" evidence="6"/>
<evidence type="ECO:0000313" key="11">
    <source>
        <dbReference type="Proteomes" id="UP001549031"/>
    </source>
</evidence>
<keyword evidence="6" id="KW-0963">Cytoplasm</keyword>
<comment type="subcellular location">
    <subcellularLocation>
        <location evidence="6">Cytoplasm</location>
    </subcellularLocation>
</comment>
<keyword evidence="3 6" id="KW-0378">Hydrolase</keyword>
<dbReference type="SUPFAM" id="SSF52540">
    <property type="entry name" value="P-loop containing nucleoside triphosphate hydrolases"/>
    <property type="match status" value="1"/>
</dbReference>
<name>A0ABV2H527_9HYPH</name>
<comment type="subunit">
    <text evidence="6">Monomer.</text>
</comment>
<dbReference type="PANTHER" id="PTHR11702">
    <property type="entry name" value="DEVELOPMENTALLY REGULATED GTP-BINDING PROTEIN-RELATED"/>
    <property type="match status" value="1"/>
</dbReference>
<dbReference type="Pfam" id="PF01926">
    <property type="entry name" value="MMR_HSR1"/>
    <property type="match status" value="1"/>
</dbReference>
<dbReference type="PROSITE" id="PS51710">
    <property type="entry name" value="G_OBG"/>
    <property type="match status" value="1"/>
</dbReference>
<dbReference type="NCBIfam" id="NF008955">
    <property type="entry name" value="PRK12297.1"/>
    <property type="match status" value="1"/>
</dbReference>
<gene>
    <name evidence="6" type="primary">obg</name>
    <name evidence="10" type="ORF">ABID21_001643</name>
</gene>
<dbReference type="InterPro" id="IPR006074">
    <property type="entry name" value="GTP1-OBG_CS"/>
</dbReference>
<dbReference type="PROSITE" id="PS51883">
    <property type="entry name" value="OBG"/>
    <property type="match status" value="1"/>
</dbReference>
<feature type="binding site" evidence="6">
    <location>
        <position position="193"/>
    </location>
    <ligand>
        <name>Mg(2+)</name>
        <dbReference type="ChEBI" id="CHEBI:18420"/>
    </ligand>
</feature>
<evidence type="ECO:0000256" key="4">
    <source>
        <dbReference type="ARBA" id="ARBA00022842"/>
    </source>
</evidence>
<dbReference type="InterPro" id="IPR014100">
    <property type="entry name" value="GTP-bd_Obg/CgtA"/>
</dbReference>
<feature type="compositionally biased region" description="Acidic residues" evidence="7">
    <location>
        <begin position="346"/>
        <end position="355"/>
    </location>
</feature>
<dbReference type="HAMAP" id="MF_01454">
    <property type="entry name" value="GTPase_Obg"/>
    <property type="match status" value="1"/>
</dbReference>
<comment type="function">
    <text evidence="6">An essential GTPase which binds GTP, GDP and possibly (p)ppGpp with moderate affinity, with high nucleotide exchange rates and a fairly low GTP hydrolysis rate. Plays a role in control of the cell cycle, stress response, ribosome biogenesis and in those bacteria that undergo differentiation, in morphogenesis control.</text>
</comment>
<dbReference type="PRINTS" id="PR00326">
    <property type="entry name" value="GTP1OBG"/>
</dbReference>
<reference evidence="10 11" key="1">
    <citation type="submission" date="2024-06" db="EMBL/GenBank/DDBJ databases">
        <title>Genomic Encyclopedia of Type Strains, Phase IV (KMG-IV): sequencing the most valuable type-strain genomes for metagenomic binning, comparative biology and taxonomic classification.</title>
        <authorList>
            <person name="Goeker M."/>
        </authorList>
    </citation>
    <scope>NUCLEOTIDE SEQUENCE [LARGE SCALE GENOMIC DNA]</scope>
    <source>
        <strain evidence="10 11">DSM 105042</strain>
    </source>
</reference>
<feature type="region of interest" description="Disordered" evidence="7">
    <location>
        <begin position="330"/>
        <end position="355"/>
    </location>
</feature>
<dbReference type="PIRSF" id="PIRSF002401">
    <property type="entry name" value="GTP_bd_Obg/CgtA"/>
    <property type="match status" value="1"/>
</dbReference>
<dbReference type="InterPro" id="IPR027417">
    <property type="entry name" value="P-loop_NTPase"/>
</dbReference>
<dbReference type="EMBL" id="JBEPLJ010000005">
    <property type="protein sequence ID" value="MET3585534.1"/>
    <property type="molecule type" value="Genomic_DNA"/>
</dbReference>
<feature type="binding site" evidence="6">
    <location>
        <begin position="279"/>
        <end position="282"/>
    </location>
    <ligand>
        <name>GTP</name>
        <dbReference type="ChEBI" id="CHEBI:37565"/>
    </ligand>
</feature>
<dbReference type="InterPro" id="IPR036726">
    <property type="entry name" value="GTP1_OBG_dom_sf"/>
</dbReference>
<accession>A0ABV2H527</accession>
<keyword evidence="4 6" id="KW-0460">Magnesium</keyword>
<feature type="binding site" evidence="6">
    <location>
        <begin position="166"/>
        <end position="173"/>
    </location>
    <ligand>
        <name>GTP</name>
        <dbReference type="ChEBI" id="CHEBI:37565"/>
    </ligand>
</feature>
<dbReference type="SUPFAM" id="SSF82051">
    <property type="entry name" value="Obg GTP-binding protein N-terminal domain"/>
    <property type="match status" value="1"/>
</dbReference>
<dbReference type="InterPro" id="IPR045086">
    <property type="entry name" value="OBG_GTPase"/>
</dbReference>
<evidence type="ECO:0000256" key="7">
    <source>
        <dbReference type="SAM" id="MobiDB-lite"/>
    </source>
</evidence>
<evidence type="ECO:0000256" key="3">
    <source>
        <dbReference type="ARBA" id="ARBA00022801"/>
    </source>
</evidence>
<feature type="domain" description="OBG-type G" evidence="8">
    <location>
        <begin position="160"/>
        <end position="327"/>
    </location>
</feature>
<sequence length="355" mass="38054">MKFLDEAKVYIRSGDGGAGAVSFRREKFIEFGGPDGGDGGRGGDVWVEAVNGLNTLIDFRYQQHFKAKTGTHGMGRNRTGANGEGVTLKVPVGTQIFEEDNETLIIDLTKEGQRFRLAKGGNGGFGNAHFKTSTNQAPNWANPGLEGEEKTIWLRLKLIADAGLVGLPNAGKSTFLATVTRARPKIANYPFTTLHPNLGVATIDAREFVLADIPGLIEGAHEGVGIGDRFLGHVERTRVLLHLVSAVEEDAGKAYTTVKHELEAYGGGLDDKPEIVALSQIDVLNDEDIKEKADALEAASGQRPFLISAATGKGMTEVLRALRDVIVEAGGDETALPDRSSRYSPDGDELEEDAE</sequence>
<dbReference type="RefSeq" id="WP_247243482.1">
    <property type="nucleotide sequence ID" value="NZ_JALJRA010000005.1"/>
</dbReference>
<dbReference type="NCBIfam" id="NF008956">
    <property type="entry name" value="PRK12299.1"/>
    <property type="match status" value="1"/>
</dbReference>
<evidence type="ECO:0000313" key="10">
    <source>
        <dbReference type="EMBL" id="MET3585534.1"/>
    </source>
</evidence>
<feature type="binding site" evidence="6">
    <location>
        <position position="173"/>
    </location>
    <ligand>
        <name>Mg(2+)</name>
        <dbReference type="ChEBI" id="CHEBI:18420"/>
    </ligand>
</feature>
<evidence type="ECO:0000256" key="1">
    <source>
        <dbReference type="ARBA" id="ARBA00007699"/>
    </source>
</evidence>
<feature type="domain" description="Obg" evidence="9">
    <location>
        <begin position="1"/>
        <end position="159"/>
    </location>
</feature>
<proteinExistence type="inferred from homology"/>
<evidence type="ECO:0000256" key="5">
    <source>
        <dbReference type="ARBA" id="ARBA00023134"/>
    </source>
</evidence>
<evidence type="ECO:0000256" key="2">
    <source>
        <dbReference type="ARBA" id="ARBA00022741"/>
    </source>
</evidence>
<keyword evidence="5 6" id="KW-0342">GTP-binding</keyword>
<dbReference type="InterPro" id="IPR006073">
    <property type="entry name" value="GTP-bd"/>
</dbReference>
<protein>
    <recommendedName>
        <fullName evidence="6">GTPase Obg</fullName>
        <ecNumber evidence="6">3.6.5.-</ecNumber>
    </recommendedName>
    <alternativeName>
        <fullName evidence="6">GTP-binding protein Obg</fullName>
    </alternativeName>
</protein>
<evidence type="ECO:0000256" key="6">
    <source>
        <dbReference type="HAMAP-Rule" id="MF_01454"/>
    </source>
</evidence>
<comment type="similarity">
    <text evidence="1 6">Belongs to the TRAFAC class OBG-HflX-like GTPase superfamily. OBG GTPase family.</text>
</comment>
<dbReference type="PROSITE" id="PS00905">
    <property type="entry name" value="GTP1_OBG"/>
    <property type="match status" value="1"/>
</dbReference>
<organism evidence="10 11">
    <name type="scientific">Pseudorhizobium tarimense</name>
    <dbReference type="NCBI Taxonomy" id="1079109"/>
    <lineage>
        <taxon>Bacteria</taxon>
        <taxon>Pseudomonadati</taxon>
        <taxon>Pseudomonadota</taxon>
        <taxon>Alphaproteobacteria</taxon>
        <taxon>Hyphomicrobiales</taxon>
        <taxon>Rhizobiaceae</taxon>
        <taxon>Rhizobium/Agrobacterium group</taxon>
        <taxon>Pseudorhizobium</taxon>
    </lineage>
</organism>
<dbReference type="CDD" id="cd01898">
    <property type="entry name" value="Obg"/>
    <property type="match status" value="1"/>
</dbReference>
<comment type="cofactor">
    <cofactor evidence="6">
        <name>Mg(2+)</name>
        <dbReference type="ChEBI" id="CHEBI:18420"/>
    </cofactor>
</comment>
<dbReference type="Gene3D" id="2.70.210.12">
    <property type="entry name" value="GTP1/OBG domain"/>
    <property type="match status" value="1"/>
</dbReference>
<feature type="binding site" evidence="6">
    <location>
        <begin position="191"/>
        <end position="195"/>
    </location>
    <ligand>
        <name>GTP</name>
        <dbReference type="ChEBI" id="CHEBI:37565"/>
    </ligand>
</feature>
<dbReference type="InterPro" id="IPR006169">
    <property type="entry name" value="GTP1_OBG_dom"/>
</dbReference>
<evidence type="ECO:0000259" key="9">
    <source>
        <dbReference type="PROSITE" id="PS51883"/>
    </source>
</evidence>
<keyword evidence="11" id="KW-1185">Reference proteome</keyword>
<dbReference type="InterPro" id="IPR031167">
    <property type="entry name" value="G_OBG"/>
</dbReference>
<comment type="caution">
    <text evidence="10">The sequence shown here is derived from an EMBL/GenBank/DDBJ whole genome shotgun (WGS) entry which is preliminary data.</text>
</comment>
<keyword evidence="2 6" id="KW-0547">Nucleotide-binding</keyword>
<evidence type="ECO:0000259" key="8">
    <source>
        <dbReference type="PROSITE" id="PS51710"/>
    </source>
</evidence>
<keyword evidence="6" id="KW-0479">Metal-binding</keyword>
<dbReference type="GO" id="GO:0016787">
    <property type="term" value="F:hydrolase activity"/>
    <property type="evidence" value="ECO:0007669"/>
    <property type="project" value="UniProtKB-KW"/>
</dbReference>
<dbReference type="NCBIfam" id="TIGR02729">
    <property type="entry name" value="Obg_CgtA"/>
    <property type="match status" value="1"/>
</dbReference>
<dbReference type="PANTHER" id="PTHR11702:SF31">
    <property type="entry name" value="MITOCHONDRIAL RIBOSOME-ASSOCIATED GTPASE 2"/>
    <property type="match status" value="1"/>
</dbReference>
<dbReference type="Gene3D" id="3.40.50.300">
    <property type="entry name" value="P-loop containing nucleotide triphosphate hydrolases"/>
    <property type="match status" value="1"/>
</dbReference>
<feature type="binding site" evidence="6">
    <location>
        <begin position="212"/>
        <end position="215"/>
    </location>
    <ligand>
        <name>GTP</name>
        <dbReference type="ChEBI" id="CHEBI:37565"/>
    </ligand>
</feature>
<feature type="binding site" evidence="6">
    <location>
        <begin position="308"/>
        <end position="310"/>
    </location>
    <ligand>
        <name>GTP</name>
        <dbReference type="ChEBI" id="CHEBI:37565"/>
    </ligand>
</feature>